<comment type="function">
    <text evidence="5">Subunit of the V1 complex of vacuolar(H+)-ATPase (V-ATPase), a multisubunit enzyme composed of a peripheral complex (V1) that hydrolyzes ATP and a membrane integral complex (V0) that translocates protons. V-ATPase is responsible for acidifying and maintaining the pH of intracellular compartments.</text>
</comment>
<evidence type="ECO:0000256" key="3">
    <source>
        <dbReference type="ARBA" id="ARBA00022781"/>
    </source>
</evidence>
<sequence length="437" mass="49575">MTLNLVSNSYLEESTAKIRVKQVPWEGYQRAGHVTLEELALIKKVDRQPRAKTESLHLSDGQAYAQLYLGLLKKLQRVDTLQSILVLIADALTDHEERIVLFTRASASDPDLPFGPLLRILETQDDFVQLKTSQILTVLLSAEQAPLQQWQLQPLLSYLSICVQGTSPNKRDVAVQCLEAILPRHEVRQAVWAIPGIVSGLVEVLKSNQTPQMNYQVGFCFWLLTFEADIAEQINKRYDVIPLFISVAQAAAKEKVVRVNIATLRNLVTKAPSANLPAMLVAELLPFVKNLATRKWSDEDILEDVQFLIDELNARFESLTTWDEYTSELTSGHLSWTPVHDSNLFWKENAAKLNEKDHLHLKRLIELLRTSQDPLVLAVAAHDLGQYVRYYERGKKVVTDLGAKTRVMELMSHSSQEVRYQALLSVQRLVSHPWQSV</sequence>
<dbReference type="SUPFAM" id="SSF48371">
    <property type="entry name" value="ARM repeat"/>
    <property type="match status" value="1"/>
</dbReference>
<dbReference type="InterPro" id="IPR004908">
    <property type="entry name" value="ATPase_V1-cplx_hsu"/>
</dbReference>
<dbReference type="InterPro" id="IPR011989">
    <property type="entry name" value="ARM-like"/>
</dbReference>
<dbReference type="PIRSF" id="PIRSF032184">
    <property type="entry name" value="ATPase_V1_H"/>
    <property type="match status" value="1"/>
</dbReference>
<comment type="similarity">
    <text evidence="1 5">Belongs to the V-ATPase H subunit family.</text>
</comment>
<dbReference type="InterPro" id="IPR016024">
    <property type="entry name" value="ARM-type_fold"/>
</dbReference>
<proteinExistence type="inferred from homology"/>
<evidence type="ECO:0000313" key="8">
    <source>
        <dbReference type="Proteomes" id="UP001201163"/>
    </source>
</evidence>
<dbReference type="Gene3D" id="1.25.40.150">
    <property type="entry name" value="V-type ATPase, subunit H, C-terminal domain"/>
    <property type="match status" value="1"/>
</dbReference>
<dbReference type="Pfam" id="PF11698">
    <property type="entry name" value="V-ATPase_H_C"/>
    <property type="match status" value="1"/>
</dbReference>
<dbReference type="InterPro" id="IPR011987">
    <property type="entry name" value="ATPase_V1-cplx_hsu_C"/>
</dbReference>
<keyword evidence="2 5" id="KW-0813">Transport</keyword>
<feature type="domain" description="ATPase V1 complex subunit H C-terminal" evidence="6">
    <location>
        <begin position="319"/>
        <end position="434"/>
    </location>
</feature>
<gene>
    <name evidence="7" type="ORF">EDB92DRAFT_1826689</name>
</gene>
<accession>A0AAD4LRW8</accession>
<dbReference type="GO" id="GO:0000329">
    <property type="term" value="C:fungal-type vacuole membrane"/>
    <property type="evidence" value="ECO:0007669"/>
    <property type="project" value="TreeGrafter"/>
</dbReference>
<comment type="subunit">
    <text evidence="5">V-ATPase is a heteromultimeric enzyme made up of two complexes: the ATP-hydrolytic V1 complex and the proton translocation V0 complex.</text>
</comment>
<evidence type="ECO:0000256" key="2">
    <source>
        <dbReference type="ARBA" id="ARBA00022448"/>
    </source>
</evidence>
<comment type="caution">
    <text evidence="7">The sequence shown here is derived from an EMBL/GenBank/DDBJ whole genome shotgun (WGS) entry which is preliminary data.</text>
</comment>
<dbReference type="GO" id="GO:0046961">
    <property type="term" value="F:proton-transporting ATPase activity, rotational mechanism"/>
    <property type="evidence" value="ECO:0007669"/>
    <property type="project" value="UniProtKB-UniRule"/>
</dbReference>
<keyword evidence="4 5" id="KW-0406">Ion transport</keyword>
<dbReference type="PANTHER" id="PTHR10698">
    <property type="entry name" value="V-TYPE PROTON ATPASE SUBUNIT H"/>
    <property type="match status" value="1"/>
</dbReference>
<evidence type="ECO:0000256" key="1">
    <source>
        <dbReference type="ARBA" id="ARBA00008613"/>
    </source>
</evidence>
<reference evidence="7" key="1">
    <citation type="submission" date="2022-01" db="EMBL/GenBank/DDBJ databases">
        <title>Comparative genomics reveals a dynamic genome evolution in the ectomycorrhizal milk-cap (Lactarius) mushrooms.</title>
        <authorList>
            <consortium name="DOE Joint Genome Institute"/>
            <person name="Lebreton A."/>
            <person name="Tang N."/>
            <person name="Kuo A."/>
            <person name="LaButti K."/>
            <person name="Drula E."/>
            <person name="Barry K."/>
            <person name="Clum A."/>
            <person name="Lipzen A."/>
            <person name="Mousain D."/>
            <person name="Ng V."/>
            <person name="Wang R."/>
            <person name="Wang X."/>
            <person name="Dai Y."/>
            <person name="Henrissat B."/>
            <person name="Grigoriev I.V."/>
            <person name="Guerin-Laguette A."/>
            <person name="Yu F."/>
            <person name="Martin F.M."/>
        </authorList>
    </citation>
    <scope>NUCLEOTIDE SEQUENCE</scope>
    <source>
        <strain evidence="7">QP</strain>
    </source>
</reference>
<name>A0AAD4LRW8_9AGAM</name>
<dbReference type="Pfam" id="PF03224">
    <property type="entry name" value="V-ATPase_H_N"/>
    <property type="match status" value="1"/>
</dbReference>
<protein>
    <recommendedName>
        <fullName evidence="5">V-type proton ATPase subunit H</fullName>
    </recommendedName>
</protein>
<evidence type="ECO:0000313" key="7">
    <source>
        <dbReference type="EMBL" id="KAH9001442.1"/>
    </source>
</evidence>
<keyword evidence="8" id="KW-1185">Reference proteome</keyword>
<evidence type="ECO:0000256" key="5">
    <source>
        <dbReference type="PIRNR" id="PIRNR032184"/>
    </source>
</evidence>
<evidence type="ECO:0000259" key="6">
    <source>
        <dbReference type="Pfam" id="PF11698"/>
    </source>
</evidence>
<keyword evidence="3 5" id="KW-0375">Hydrogen ion transport</keyword>
<dbReference type="Gene3D" id="1.25.10.10">
    <property type="entry name" value="Leucine-rich Repeat Variant"/>
    <property type="match status" value="1"/>
</dbReference>
<dbReference type="Proteomes" id="UP001201163">
    <property type="component" value="Unassembled WGS sequence"/>
</dbReference>
<dbReference type="InterPro" id="IPR038497">
    <property type="entry name" value="ATPase_V1-cplx_hsu_C_sf"/>
</dbReference>
<dbReference type="PANTHER" id="PTHR10698:SF0">
    <property type="entry name" value="V-TYPE PROTON ATPASE SUBUNIT H"/>
    <property type="match status" value="1"/>
</dbReference>
<organism evidence="7 8">
    <name type="scientific">Lactarius akahatsu</name>
    <dbReference type="NCBI Taxonomy" id="416441"/>
    <lineage>
        <taxon>Eukaryota</taxon>
        <taxon>Fungi</taxon>
        <taxon>Dikarya</taxon>
        <taxon>Basidiomycota</taxon>
        <taxon>Agaricomycotina</taxon>
        <taxon>Agaricomycetes</taxon>
        <taxon>Russulales</taxon>
        <taxon>Russulaceae</taxon>
        <taxon>Lactarius</taxon>
    </lineage>
</organism>
<dbReference type="GO" id="GO:0000221">
    <property type="term" value="C:vacuolar proton-transporting V-type ATPase, V1 domain"/>
    <property type="evidence" value="ECO:0007669"/>
    <property type="project" value="UniProtKB-UniRule"/>
</dbReference>
<dbReference type="AlphaFoldDB" id="A0AAD4LRW8"/>
<dbReference type="EMBL" id="JAKELL010000001">
    <property type="protein sequence ID" value="KAH9001442.1"/>
    <property type="molecule type" value="Genomic_DNA"/>
</dbReference>
<evidence type="ECO:0000256" key="4">
    <source>
        <dbReference type="ARBA" id="ARBA00023065"/>
    </source>
</evidence>